<feature type="chain" id="PRO_5045803270" description="Lysozyme inhibitor LprI-like N-terminal domain-containing protein" evidence="1">
    <location>
        <begin position="21"/>
        <end position="214"/>
    </location>
</feature>
<comment type="caution">
    <text evidence="3">The sequence shown here is derived from an EMBL/GenBank/DDBJ whole genome shotgun (WGS) entry which is preliminary data.</text>
</comment>
<organism evidence="3 4">
    <name type="scientific">Inquilinus ginsengisoli</name>
    <dbReference type="NCBI Taxonomy" id="363840"/>
    <lineage>
        <taxon>Bacteria</taxon>
        <taxon>Pseudomonadati</taxon>
        <taxon>Pseudomonadota</taxon>
        <taxon>Alphaproteobacteria</taxon>
        <taxon>Rhodospirillales</taxon>
        <taxon>Rhodospirillaceae</taxon>
        <taxon>Inquilinus</taxon>
    </lineage>
</organism>
<sequence>MRARFLLPLLALFATTPALAETAPSFDCDKAGTAVEKAICADMTLSWLDHTMGRLYAALQGSGGTKLRDSQRAWLADRNKCPAEGRANCLSGQYMTRFAALAAGYDKGRIAGVYTYLDGSGAMTAIPFPNGTLAARIDTVGAGPAYPVCMVELEDAPLGKAGARWTDPDSPMGDDKHCSIGLSFSNGAAGIEDHGCEVAYCGLNGSFSGRYQKN</sequence>
<proteinExistence type="predicted"/>
<dbReference type="Gene3D" id="1.20.1270.180">
    <property type="match status" value="1"/>
</dbReference>
<feature type="domain" description="Lysozyme inhibitor LprI-like N-terminal" evidence="2">
    <location>
        <begin position="28"/>
        <end position="81"/>
    </location>
</feature>
<keyword evidence="4" id="KW-1185">Reference proteome</keyword>
<dbReference type="PANTHER" id="PTHR37549">
    <property type="entry name" value="LIPOPROTEIN LPRI"/>
    <property type="match status" value="1"/>
</dbReference>
<name>A0ABU1JR60_9PROT</name>
<dbReference type="Pfam" id="PF07007">
    <property type="entry name" value="LprI"/>
    <property type="match status" value="1"/>
</dbReference>
<evidence type="ECO:0000313" key="3">
    <source>
        <dbReference type="EMBL" id="MDR6291099.1"/>
    </source>
</evidence>
<dbReference type="Proteomes" id="UP001262410">
    <property type="component" value="Unassembled WGS sequence"/>
</dbReference>
<evidence type="ECO:0000259" key="2">
    <source>
        <dbReference type="Pfam" id="PF07007"/>
    </source>
</evidence>
<dbReference type="EMBL" id="JAVDPW010000006">
    <property type="protein sequence ID" value="MDR6291099.1"/>
    <property type="molecule type" value="Genomic_DNA"/>
</dbReference>
<keyword evidence="1" id="KW-0732">Signal</keyword>
<dbReference type="InterPro" id="IPR009739">
    <property type="entry name" value="LprI-like_N"/>
</dbReference>
<reference evidence="3 4" key="1">
    <citation type="submission" date="2023-07" db="EMBL/GenBank/DDBJ databases">
        <title>Sorghum-associated microbial communities from plants grown in Nebraska, USA.</title>
        <authorList>
            <person name="Schachtman D."/>
        </authorList>
    </citation>
    <scope>NUCLEOTIDE SEQUENCE [LARGE SCALE GENOMIC DNA]</scope>
    <source>
        <strain evidence="3 4">584</strain>
    </source>
</reference>
<accession>A0ABU1JR60</accession>
<dbReference type="PANTHER" id="PTHR37549:SF1">
    <property type="entry name" value="LIPOPROTEIN LPRI"/>
    <property type="match status" value="1"/>
</dbReference>
<protein>
    <recommendedName>
        <fullName evidence="2">Lysozyme inhibitor LprI-like N-terminal domain-containing protein</fullName>
    </recommendedName>
</protein>
<evidence type="ECO:0000256" key="1">
    <source>
        <dbReference type="SAM" id="SignalP"/>
    </source>
</evidence>
<feature type="signal peptide" evidence="1">
    <location>
        <begin position="1"/>
        <end position="20"/>
    </location>
</feature>
<gene>
    <name evidence="3" type="ORF">E9232_003625</name>
</gene>
<dbReference type="RefSeq" id="WP_309796061.1">
    <property type="nucleotide sequence ID" value="NZ_JAVDPW010000006.1"/>
</dbReference>
<evidence type="ECO:0000313" key="4">
    <source>
        <dbReference type="Proteomes" id="UP001262410"/>
    </source>
</evidence>
<dbReference type="InterPro" id="IPR052755">
    <property type="entry name" value="Lysozyme_Inhibitor_LprI"/>
</dbReference>